<evidence type="ECO:0000313" key="2">
    <source>
        <dbReference type="EMBL" id="PYH98577.1"/>
    </source>
</evidence>
<dbReference type="OrthoDB" id="5378502at2759"/>
<reference evidence="2 3" key="1">
    <citation type="submission" date="2018-02" db="EMBL/GenBank/DDBJ databases">
        <title>The genomes of Aspergillus section Nigri reveals drivers in fungal speciation.</title>
        <authorList>
            <consortium name="DOE Joint Genome Institute"/>
            <person name="Vesth T.C."/>
            <person name="Nybo J."/>
            <person name="Theobald S."/>
            <person name="Brandl J."/>
            <person name="Frisvad J.C."/>
            <person name="Nielsen K.F."/>
            <person name="Lyhne E.K."/>
            <person name="Kogle M.E."/>
            <person name="Kuo A."/>
            <person name="Riley R."/>
            <person name="Clum A."/>
            <person name="Nolan M."/>
            <person name="Lipzen A."/>
            <person name="Salamov A."/>
            <person name="Henrissat B."/>
            <person name="Wiebenga A."/>
            <person name="De vries R.P."/>
            <person name="Grigoriev I.V."/>
            <person name="Mortensen U.H."/>
            <person name="Andersen M.R."/>
            <person name="Baker S.E."/>
        </authorList>
    </citation>
    <scope>NUCLEOTIDE SEQUENCE [LARGE SCALE GENOMIC DNA]</scope>
    <source>
        <strain evidence="2 3">CBS 707.79</strain>
    </source>
</reference>
<keyword evidence="3" id="KW-1185">Reference proteome</keyword>
<feature type="non-terminal residue" evidence="2">
    <location>
        <position position="310"/>
    </location>
</feature>
<feature type="compositionally biased region" description="Basic and acidic residues" evidence="1">
    <location>
        <begin position="58"/>
        <end position="84"/>
    </location>
</feature>
<dbReference type="VEuPathDB" id="FungiDB:BO71DRAFT_309149"/>
<name>A0A319DWK8_9EURO</name>
<proteinExistence type="predicted"/>
<organism evidence="2 3">
    <name type="scientific">Aspergillus ellipticus CBS 707.79</name>
    <dbReference type="NCBI Taxonomy" id="1448320"/>
    <lineage>
        <taxon>Eukaryota</taxon>
        <taxon>Fungi</taxon>
        <taxon>Dikarya</taxon>
        <taxon>Ascomycota</taxon>
        <taxon>Pezizomycotina</taxon>
        <taxon>Eurotiomycetes</taxon>
        <taxon>Eurotiomycetidae</taxon>
        <taxon>Eurotiales</taxon>
        <taxon>Aspergillaceae</taxon>
        <taxon>Aspergillus</taxon>
        <taxon>Aspergillus subgen. Circumdati</taxon>
    </lineage>
</organism>
<accession>A0A319DWK8</accession>
<dbReference type="STRING" id="1448320.A0A319DWK8"/>
<protein>
    <submittedName>
        <fullName evidence="2">Uncharacterized protein</fullName>
    </submittedName>
</protein>
<dbReference type="EMBL" id="KZ825810">
    <property type="protein sequence ID" value="PYH98577.1"/>
    <property type="molecule type" value="Genomic_DNA"/>
</dbReference>
<dbReference type="Proteomes" id="UP000247810">
    <property type="component" value="Unassembled WGS sequence"/>
</dbReference>
<feature type="region of interest" description="Disordered" evidence="1">
    <location>
        <begin position="17"/>
        <end position="84"/>
    </location>
</feature>
<gene>
    <name evidence="2" type="ORF">BO71DRAFT_309149</name>
</gene>
<evidence type="ECO:0000256" key="1">
    <source>
        <dbReference type="SAM" id="MobiDB-lite"/>
    </source>
</evidence>
<sequence length="310" mass="35772">MRLRERIRLPERFNQEQFLSPCSQRPLRETKTPGPANYVDFNPDLPPAAFPTLNDARPPPKDNGDTQDHEGENHQRIGDQELPREETDCVVEIRRDDCGHTDLANMSPEEIECMMASNGEHNPIYMRNMAIMAAAEDDDTLSIFRDREYSDVDEAMADSTNEEHAEWRDFSSQMQVEIFDNMLQSYNWATVCHLLQLTTEEGEEIRQMIRQRDEKIGQEDLQLEAMRAKQLRALLRIDNTVKGHNEVPHRGIFSRISRQYSGKLQDTLGPDFQLCQTSEVLEARKFLHDRGANPMFAGKWSHGLSPLQDS</sequence>
<evidence type="ECO:0000313" key="3">
    <source>
        <dbReference type="Proteomes" id="UP000247810"/>
    </source>
</evidence>
<dbReference type="AlphaFoldDB" id="A0A319DWK8"/>